<keyword evidence="2" id="KW-0238">DNA-binding</keyword>
<organism evidence="6 7">
    <name type="scientific">Mesosutterella porci</name>
    <dbReference type="NCBI Taxonomy" id="2915351"/>
    <lineage>
        <taxon>Bacteria</taxon>
        <taxon>Pseudomonadati</taxon>
        <taxon>Pseudomonadota</taxon>
        <taxon>Betaproteobacteria</taxon>
        <taxon>Burkholderiales</taxon>
        <taxon>Sutterellaceae</taxon>
        <taxon>Mesosutterella</taxon>
    </lineage>
</organism>
<dbReference type="Pfam" id="PF00072">
    <property type="entry name" value="Response_reg"/>
    <property type="match status" value="1"/>
</dbReference>
<dbReference type="InterPro" id="IPR000792">
    <property type="entry name" value="Tscrpt_reg_LuxR_C"/>
</dbReference>
<dbReference type="Gene3D" id="1.10.10.10">
    <property type="entry name" value="Winged helix-like DNA-binding domain superfamily/Winged helix DNA-binding domain"/>
    <property type="match status" value="1"/>
</dbReference>
<dbReference type="SUPFAM" id="SSF52172">
    <property type="entry name" value="CheY-like"/>
    <property type="match status" value="1"/>
</dbReference>
<dbReference type="PANTHER" id="PTHR44688">
    <property type="entry name" value="DNA-BINDING TRANSCRIPTIONAL ACTIVATOR DEVR_DOSR"/>
    <property type="match status" value="1"/>
</dbReference>
<dbReference type="InterPro" id="IPR016032">
    <property type="entry name" value="Sig_transdc_resp-reg_C-effctor"/>
</dbReference>
<reference evidence="6 7" key="1">
    <citation type="submission" date="2022-02" db="EMBL/GenBank/DDBJ databases">
        <title>Mesosutterella porci, a novel member of the family Sutterellaceae from pig feces.</title>
        <authorList>
            <person name="Wylensek D."/>
            <person name="Clavel T."/>
        </authorList>
    </citation>
    <scope>NUCLEOTIDE SEQUENCE [LARGE SCALE GENOMIC DNA]</scope>
    <source>
        <strain evidence="7">oilRF-744-wt-GAM-9</strain>
    </source>
</reference>
<dbReference type="PANTHER" id="PTHR44688:SF16">
    <property type="entry name" value="DNA-BINDING TRANSCRIPTIONAL ACTIVATOR DEVR_DOSR"/>
    <property type="match status" value="1"/>
</dbReference>
<dbReference type="SMART" id="SM00448">
    <property type="entry name" value="REC"/>
    <property type="match status" value="1"/>
</dbReference>
<gene>
    <name evidence="6" type="ORF">MAF45_00070</name>
</gene>
<accession>A0ABS9MMK8</accession>
<feature type="domain" description="Response regulatory" evidence="5">
    <location>
        <begin position="1"/>
        <end position="90"/>
    </location>
</feature>
<dbReference type="EMBL" id="JAKNCT010000001">
    <property type="protein sequence ID" value="MCG5029853.1"/>
    <property type="molecule type" value="Genomic_DNA"/>
</dbReference>
<dbReference type="PRINTS" id="PR00038">
    <property type="entry name" value="HTHLUXR"/>
</dbReference>
<feature type="modified residue" description="4-aspartylphosphate" evidence="4">
    <location>
        <position position="25"/>
    </location>
</feature>
<dbReference type="Proteomes" id="UP001297600">
    <property type="component" value="Unassembled WGS sequence"/>
</dbReference>
<evidence type="ECO:0000313" key="7">
    <source>
        <dbReference type="Proteomes" id="UP001297600"/>
    </source>
</evidence>
<proteinExistence type="predicted"/>
<evidence type="ECO:0000256" key="2">
    <source>
        <dbReference type="ARBA" id="ARBA00023125"/>
    </source>
</evidence>
<name>A0ABS9MMK8_9BURK</name>
<sequence>MRPYASAEDFLNFDDERVPDCVIFDIHMPGMSEIELQKELAARSSRIPVIFATAHGDNDTAVQALKDGAADFLPKPVKAERLLLAIEKAVEADLRGHESQSRLESALALWEALTPREKEVARGIVRGELNKQVADRMGITEKPSRHTEAHCCSSS</sequence>
<dbReference type="InterPro" id="IPR036388">
    <property type="entry name" value="WH-like_DNA-bd_sf"/>
</dbReference>
<dbReference type="InterPro" id="IPR001789">
    <property type="entry name" value="Sig_transdc_resp-reg_receiver"/>
</dbReference>
<evidence type="ECO:0000313" key="6">
    <source>
        <dbReference type="EMBL" id="MCG5029853.1"/>
    </source>
</evidence>
<dbReference type="Pfam" id="PF00196">
    <property type="entry name" value="GerE"/>
    <property type="match status" value="1"/>
</dbReference>
<keyword evidence="7" id="KW-1185">Reference proteome</keyword>
<dbReference type="Gene3D" id="3.40.50.2300">
    <property type="match status" value="1"/>
</dbReference>
<keyword evidence="3" id="KW-0804">Transcription</keyword>
<protein>
    <submittedName>
        <fullName evidence="6">Response regulator</fullName>
    </submittedName>
</protein>
<keyword evidence="4" id="KW-0597">Phosphoprotein</keyword>
<evidence type="ECO:0000256" key="3">
    <source>
        <dbReference type="ARBA" id="ARBA00023163"/>
    </source>
</evidence>
<dbReference type="PROSITE" id="PS50110">
    <property type="entry name" value="RESPONSE_REGULATORY"/>
    <property type="match status" value="1"/>
</dbReference>
<evidence type="ECO:0000259" key="5">
    <source>
        <dbReference type="PROSITE" id="PS50110"/>
    </source>
</evidence>
<dbReference type="InterPro" id="IPR011006">
    <property type="entry name" value="CheY-like_superfamily"/>
</dbReference>
<dbReference type="SUPFAM" id="SSF46894">
    <property type="entry name" value="C-terminal effector domain of the bipartite response regulators"/>
    <property type="match status" value="1"/>
</dbReference>
<keyword evidence="1" id="KW-0805">Transcription regulation</keyword>
<evidence type="ECO:0000256" key="1">
    <source>
        <dbReference type="ARBA" id="ARBA00023015"/>
    </source>
</evidence>
<evidence type="ECO:0000256" key="4">
    <source>
        <dbReference type="PROSITE-ProRule" id="PRU00169"/>
    </source>
</evidence>
<comment type="caution">
    <text evidence="6">The sequence shown here is derived from an EMBL/GenBank/DDBJ whole genome shotgun (WGS) entry which is preliminary data.</text>
</comment>